<evidence type="ECO:0000313" key="2">
    <source>
        <dbReference type="EMBL" id="RKD91938.1"/>
    </source>
</evidence>
<dbReference type="Proteomes" id="UP000283387">
    <property type="component" value="Unassembled WGS sequence"/>
</dbReference>
<name>A0A419W8Y3_9BACT</name>
<organism evidence="2 3">
    <name type="scientific">Mangrovibacterium diazotrophicum</name>
    <dbReference type="NCBI Taxonomy" id="1261403"/>
    <lineage>
        <taxon>Bacteria</taxon>
        <taxon>Pseudomonadati</taxon>
        <taxon>Bacteroidota</taxon>
        <taxon>Bacteroidia</taxon>
        <taxon>Marinilabiliales</taxon>
        <taxon>Prolixibacteraceae</taxon>
        <taxon>Mangrovibacterium</taxon>
    </lineage>
</organism>
<dbReference type="EMBL" id="RAPN01000001">
    <property type="protein sequence ID" value="RKD91938.1"/>
    <property type="molecule type" value="Genomic_DNA"/>
</dbReference>
<dbReference type="AlphaFoldDB" id="A0A419W8Y3"/>
<feature type="signal peptide" evidence="1">
    <location>
        <begin position="1"/>
        <end position="25"/>
    </location>
</feature>
<evidence type="ECO:0008006" key="4">
    <source>
        <dbReference type="Google" id="ProtNLM"/>
    </source>
</evidence>
<evidence type="ECO:0000313" key="3">
    <source>
        <dbReference type="Proteomes" id="UP000283387"/>
    </source>
</evidence>
<gene>
    <name evidence="2" type="ORF">BC643_2307</name>
</gene>
<proteinExistence type="predicted"/>
<keyword evidence="1" id="KW-0732">Signal</keyword>
<feature type="chain" id="PRO_5019565223" description="NIPSNAP protein" evidence="1">
    <location>
        <begin position="26"/>
        <end position="253"/>
    </location>
</feature>
<accession>A0A419W8Y3</accession>
<comment type="caution">
    <text evidence="2">The sequence shown here is derived from an EMBL/GenBank/DDBJ whole genome shotgun (WGS) entry which is preliminary data.</text>
</comment>
<dbReference type="OrthoDB" id="1122871at2"/>
<keyword evidence="3" id="KW-1185">Reference proteome</keyword>
<sequence>MKNKKLLLSLLAVLFLCPVSQNAFAQDGNLAKLYQIKVKPGQGAEFVSALKAHAEWRKQEGDPWTWNVYQVVNGQNLGDYLIRSGNHSWADLDSYEDFLAKGSVDFNKNVGPHIASITSAITSVDTSCVNWPSNNDDAKLLSILIFYLKPGHEWTFSQTIKKFDKAVKENNREGHYLFIWPENGLPGPRVTLVMPHKNWADMEGPKESLGDFIYRVMGADEAQKFWDDINSAIRSTESFVLKVRPDLSVLHDN</sequence>
<reference evidence="2 3" key="1">
    <citation type="submission" date="2018-09" db="EMBL/GenBank/DDBJ databases">
        <title>Genomic Encyclopedia of Archaeal and Bacterial Type Strains, Phase II (KMG-II): from individual species to whole genera.</title>
        <authorList>
            <person name="Goeker M."/>
        </authorList>
    </citation>
    <scope>NUCLEOTIDE SEQUENCE [LARGE SCALE GENOMIC DNA]</scope>
    <source>
        <strain evidence="2 3">DSM 27148</strain>
    </source>
</reference>
<evidence type="ECO:0000256" key="1">
    <source>
        <dbReference type="SAM" id="SignalP"/>
    </source>
</evidence>
<protein>
    <recommendedName>
        <fullName evidence="4">NIPSNAP protein</fullName>
    </recommendedName>
</protein>
<dbReference type="RefSeq" id="WP_120273195.1">
    <property type="nucleotide sequence ID" value="NZ_RAPN01000001.1"/>
</dbReference>